<keyword evidence="3" id="KW-1185">Reference proteome</keyword>
<dbReference type="CDD" id="cd06587">
    <property type="entry name" value="VOC"/>
    <property type="match status" value="1"/>
</dbReference>
<dbReference type="SUPFAM" id="SSF54593">
    <property type="entry name" value="Glyoxalase/Bleomycin resistance protein/Dihydroxybiphenyl dioxygenase"/>
    <property type="match status" value="1"/>
</dbReference>
<proteinExistence type="predicted"/>
<dbReference type="EMBL" id="CP073721">
    <property type="protein sequence ID" value="UWZ39320.1"/>
    <property type="molecule type" value="Genomic_DNA"/>
</dbReference>
<dbReference type="InterPro" id="IPR004360">
    <property type="entry name" value="Glyas_Fos-R_dOase_dom"/>
</dbReference>
<dbReference type="PANTHER" id="PTHR43279:SF1">
    <property type="entry name" value="CATECHOL-2,3-DIOXYGENASE"/>
    <property type="match status" value="1"/>
</dbReference>
<sequence>MTAIRTGSAGLNVTDLERSVEFYRRALGFEVIRQSDGASRRYALLGIDDAVLLTLWEQSAARFAADRAGLHHLSFEASTLDDLRAAEARLRAADVAIRDDPEGGDAASAGQLFFTDPDGIRLEIYTDDPQVPPVSEPGPPRCGFFGV</sequence>
<dbReference type="Gene3D" id="3.10.180.10">
    <property type="entry name" value="2,3-Dihydroxybiphenyl 1,2-Dioxygenase, domain 1"/>
    <property type="match status" value="1"/>
</dbReference>
<organism evidence="2 3">
    <name type="scientific">Dactylosporangium roseum</name>
    <dbReference type="NCBI Taxonomy" id="47989"/>
    <lineage>
        <taxon>Bacteria</taxon>
        <taxon>Bacillati</taxon>
        <taxon>Actinomycetota</taxon>
        <taxon>Actinomycetes</taxon>
        <taxon>Micromonosporales</taxon>
        <taxon>Micromonosporaceae</taxon>
        <taxon>Dactylosporangium</taxon>
    </lineage>
</organism>
<reference evidence="2" key="1">
    <citation type="submission" date="2021-04" db="EMBL/GenBank/DDBJ databases">
        <title>Biosynthetic gene clusters of Dactylosporangioum roseum.</title>
        <authorList>
            <person name="Hartkoorn R.C."/>
            <person name="Beaudoing E."/>
            <person name="Hot D."/>
            <person name="Moureu S."/>
        </authorList>
    </citation>
    <scope>NUCLEOTIDE SEQUENCE</scope>
    <source>
        <strain evidence="2">NRRL B-16295</strain>
    </source>
</reference>
<evidence type="ECO:0000313" key="2">
    <source>
        <dbReference type="EMBL" id="UWZ39320.1"/>
    </source>
</evidence>
<dbReference type="Proteomes" id="UP001058271">
    <property type="component" value="Chromosome"/>
</dbReference>
<dbReference type="Pfam" id="PF00903">
    <property type="entry name" value="Glyoxalase"/>
    <property type="match status" value="1"/>
</dbReference>
<name>A0ABY5ZB51_9ACTN</name>
<protein>
    <submittedName>
        <fullName evidence="2">VOC family protein</fullName>
    </submittedName>
</protein>
<feature type="domain" description="VOC" evidence="1">
    <location>
        <begin position="5"/>
        <end position="127"/>
    </location>
</feature>
<evidence type="ECO:0000259" key="1">
    <source>
        <dbReference type="PROSITE" id="PS51819"/>
    </source>
</evidence>
<dbReference type="RefSeq" id="WP_260728719.1">
    <property type="nucleotide sequence ID" value="NZ_BAAABS010000056.1"/>
</dbReference>
<dbReference type="InterPro" id="IPR037523">
    <property type="entry name" value="VOC_core"/>
</dbReference>
<dbReference type="PANTHER" id="PTHR43279">
    <property type="entry name" value="CATECHOL-2,3-DIOXYGENASE"/>
    <property type="match status" value="1"/>
</dbReference>
<accession>A0ABY5ZB51</accession>
<dbReference type="PROSITE" id="PS51819">
    <property type="entry name" value="VOC"/>
    <property type="match status" value="1"/>
</dbReference>
<dbReference type="InterPro" id="IPR029068">
    <property type="entry name" value="Glyas_Bleomycin-R_OHBP_Dase"/>
</dbReference>
<gene>
    <name evidence="2" type="ORF">Drose_14400</name>
</gene>
<evidence type="ECO:0000313" key="3">
    <source>
        <dbReference type="Proteomes" id="UP001058271"/>
    </source>
</evidence>